<dbReference type="GO" id="GO:0030976">
    <property type="term" value="F:thiamine pyrophosphate binding"/>
    <property type="evidence" value="ECO:0007669"/>
    <property type="project" value="TreeGrafter"/>
</dbReference>
<feature type="chain" id="PRO_5038398713" evidence="2">
    <location>
        <begin position="24"/>
        <end position="393"/>
    </location>
</feature>
<dbReference type="GO" id="GO:0030288">
    <property type="term" value="C:outer membrane-bounded periplasmic space"/>
    <property type="evidence" value="ECO:0007669"/>
    <property type="project" value="TreeGrafter"/>
</dbReference>
<accession>A0A3P3U5W9</accession>
<dbReference type="SUPFAM" id="SSF53850">
    <property type="entry name" value="Periplasmic binding protein-like II"/>
    <property type="match status" value="1"/>
</dbReference>
<protein>
    <submittedName>
        <fullName evidence="3">Extracellular solute-binding protein</fullName>
    </submittedName>
</protein>
<proteinExistence type="predicted"/>
<sequence length="393" mass="42812">MKHKAKSIVSLSILLVFSLVFLAACGNGGGNGGAAEGSNSNGNGNAANSPAAPSGNGGSGEKIKLSMFIWAGANQDVVPKEIVANYIKEHPNVEVEFVESSNSVMYPKMLAAKNADPNNPVVNFGYFNADASAKGISDDMWEPLDPAIVTHMQDIPEQYHTADNRGIVWGVSNFALVYNKDLVKTAPASWSDLWENSEFKDKVALWDYMFYAYIAPVIELKGQELGASYENPEAAFKFWAEHTDQVRSLVTSNDQLKNMLVSGEALIAPFSSQTAQTWIDDEGLPLGVAIPKEGFISFPYSLQVVKGSTPEQTRVANEIINELLAPENLTRYAEVTGTPVTSTAAAIPDKYKDDPSFSVEEQNKGLNPDWATMAKDASVWKDFWDRLVKTKLN</sequence>
<name>A0A3P3U5W9_9BACL</name>
<comment type="caution">
    <text evidence="3">The sequence shown here is derived from an EMBL/GenBank/DDBJ whole genome shotgun (WGS) entry which is preliminary data.</text>
</comment>
<dbReference type="Pfam" id="PF13416">
    <property type="entry name" value="SBP_bac_8"/>
    <property type="match status" value="1"/>
</dbReference>
<dbReference type="EMBL" id="RRCN01000001">
    <property type="protein sequence ID" value="RRJ64978.1"/>
    <property type="molecule type" value="Genomic_DNA"/>
</dbReference>
<dbReference type="PANTHER" id="PTHR30006">
    <property type="entry name" value="THIAMINE-BINDING PERIPLASMIC PROTEIN-RELATED"/>
    <property type="match status" value="1"/>
</dbReference>
<evidence type="ECO:0000256" key="2">
    <source>
        <dbReference type="SAM" id="SignalP"/>
    </source>
</evidence>
<dbReference type="RefSeq" id="WP_128632778.1">
    <property type="nucleotide sequence ID" value="NZ_RRCN01000001.1"/>
</dbReference>
<dbReference type="PANTHER" id="PTHR30006:SF2">
    <property type="entry name" value="ABC TRANSPORTER SUBSTRATE-BINDING PROTEIN"/>
    <property type="match status" value="1"/>
</dbReference>
<dbReference type="AlphaFoldDB" id="A0A3P3U5W9"/>
<feature type="signal peptide" evidence="2">
    <location>
        <begin position="1"/>
        <end position="23"/>
    </location>
</feature>
<dbReference type="GO" id="GO:0030975">
    <property type="term" value="F:thiamine binding"/>
    <property type="evidence" value="ECO:0007669"/>
    <property type="project" value="TreeGrafter"/>
</dbReference>
<evidence type="ECO:0000313" key="4">
    <source>
        <dbReference type="Proteomes" id="UP000267017"/>
    </source>
</evidence>
<dbReference type="OrthoDB" id="179400at2"/>
<dbReference type="Proteomes" id="UP000267017">
    <property type="component" value="Unassembled WGS sequence"/>
</dbReference>
<dbReference type="InterPro" id="IPR006059">
    <property type="entry name" value="SBP"/>
</dbReference>
<gene>
    <name evidence="3" type="ORF">EHV15_20185</name>
</gene>
<organism evidence="3 4">
    <name type="scientific">Paenibacillus oralis</name>
    <dbReference type="NCBI Taxonomy" id="2490856"/>
    <lineage>
        <taxon>Bacteria</taxon>
        <taxon>Bacillati</taxon>
        <taxon>Bacillota</taxon>
        <taxon>Bacilli</taxon>
        <taxon>Bacillales</taxon>
        <taxon>Paenibacillaceae</taxon>
        <taxon>Paenibacillus</taxon>
    </lineage>
</organism>
<keyword evidence="4" id="KW-1185">Reference proteome</keyword>
<keyword evidence="1 2" id="KW-0732">Signal</keyword>
<dbReference type="PROSITE" id="PS51257">
    <property type="entry name" value="PROKAR_LIPOPROTEIN"/>
    <property type="match status" value="1"/>
</dbReference>
<dbReference type="GO" id="GO:0015888">
    <property type="term" value="P:thiamine transport"/>
    <property type="evidence" value="ECO:0007669"/>
    <property type="project" value="TreeGrafter"/>
</dbReference>
<dbReference type="Gene3D" id="3.40.190.10">
    <property type="entry name" value="Periplasmic binding protein-like II"/>
    <property type="match status" value="2"/>
</dbReference>
<evidence type="ECO:0000256" key="1">
    <source>
        <dbReference type="ARBA" id="ARBA00022729"/>
    </source>
</evidence>
<evidence type="ECO:0000313" key="3">
    <source>
        <dbReference type="EMBL" id="RRJ64978.1"/>
    </source>
</evidence>
<reference evidence="3 4" key="1">
    <citation type="submission" date="2018-11" db="EMBL/GenBank/DDBJ databases">
        <title>Genome sequencing of Paenibacillus sp. KCOM 3021 (= ChDC PVNT-B20).</title>
        <authorList>
            <person name="Kook J.-K."/>
            <person name="Park S.-N."/>
            <person name="Lim Y.K."/>
        </authorList>
    </citation>
    <scope>NUCLEOTIDE SEQUENCE [LARGE SCALE GENOMIC DNA]</scope>
    <source>
        <strain evidence="3 4">KCOM 3021</strain>
    </source>
</reference>